<feature type="binding site" evidence="9">
    <location>
        <position position="218"/>
    </location>
    <ligand>
        <name>1-deoxy-D-xylulose 5-phosphate</name>
        <dbReference type="ChEBI" id="CHEBI:57792"/>
    </ligand>
</feature>
<feature type="binding site" evidence="9">
    <location>
        <position position="15"/>
    </location>
    <ligand>
        <name>NADPH</name>
        <dbReference type="ChEBI" id="CHEBI:57783"/>
    </ligand>
</feature>
<dbReference type="InterPro" id="IPR036169">
    <property type="entry name" value="DXPR_C_sf"/>
</dbReference>
<dbReference type="GO" id="GO:0070402">
    <property type="term" value="F:NADPH binding"/>
    <property type="evidence" value="ECO:0007669"/>
    <property type="project" value="InterPro"/>
</dbReference>
<evidence type="ECO:0000313" key="13">
    <source>
        <dbReference type="EMBL" id="MSS18172.1"/>
    </source>
</evidence>
<dbReference type="GO" id="GO:0016853">
    <property type="term" value="F:isomerase activity"/>
    <property type="evidence" value="ECO:0007669"/>
    <property type="project" value="UniProtKB-KW"/>
</dbReference>
<dbReference type="InterPro" id="IPR013644">
    <property type="entry name" value="DXP_reductoisomerase_C"/>
</dbReference>
<feature type="binding site" evidence="9">
    <location>
        <position position="222"/>
    </location>
    <ligand>
        <name>Mn(2+)</name>
        <dbReference type="ChEBI" id="CHEBI:29035"/>
    </ligand>
</feature>
<dbReference type="AlphaFoldDB" id="A0A6L5XFG0"/>
<evidence type="ECO:0000259" key="12">
    <source>
        <dbReference type="Pfam" id="PF13288"/>
    </source>
</evidence>
<feature type="binding site" evidence="9">
    <location>
        <position position="14"/>
    </location>
    <ligand>
        <name>NADPH</name>
        <dbReference type="ChEBI" id="CHEBI:57783"/>
    </ligand>
</feature>
<keyword evidence="7 9" id="KW-0414">Isoprene biosynthesis</keyword>
<dbReference type="InterPro" id="IPR013512">
    <property type="entry name" value="DXP_reductoisomerase_N"/>
</dbReference>
<dbReference type="GO" id="GO:0030145">
    <property type="term" value="F:manganese ion binding"/>
    <property type="evidence" value="ECO:0007669"/>
    <property type="project" value="TreeGrafter"/>
</dbReference>
<dbReference type="HAMAP" id="MF_00183">
    <property type="entry name" value="DXP_reductoisom"/>
    <property type="match status" value="1"/>
</dbReference>
<feature type="binding site" evidence="9">
    <location>
        <position position="16"/>
    </location>
    <ligand>
        <name>NADPH</name>
        <dbReference type="ChEBI" id="CHEBI:57783"/>
    </ligand>
</feature>
<keyword evidence="6 9" id="KW-0464">Manganese</keyword>
<evidence type="ECO:0000256" key="7">
    <source>
        <dbReference type="ARBA" id="ARBA00023229"/>
    </source>
</evidence>
<dbReference type="InterPro" id="IPR026877">
    <property type="entry name" value="DXPR_C"/>
</dbReference>
<dbReference type="SUPFAM" id="SSF55347">
    <property type="entry name" value="Glyceraldehyde-3-phosphate dehydrogenase-like, C-terminal domain"/>
    <property type="match status" value="1"/>
</dbReference>
<comment type="pathway">
    <text evidence="1 9">Isoprenoid biosynthesis; isopentenyl diphosphate biosynthesis via DXP pathway; isopentenyl diphosphate from 1-deoxy-D-xylulose 5-phosphate: step 1/6.</text>
</comment>
<evidence type="ECO:0000256" key="2">
    <source>
        <dbReference type="ARBA" id="ARBA00006825"/>
    </source>
</evidence>
<comment type="caution">
    <text evidence="13">The sequence shown here is derived from an EMBL/GenBank/DDBJ whole genome shotgun (WGS) entry which is preliminary data.</text>
</comment>
<comment type="cofactor">
    <cofactor evidence="9">
        <name>Mg(2+)</name>
        <dbReference type="ChEBI" id="CHEBI:18420"/>
    </cofactor>
    <cofactor evidence="9">
        <name>Mn(2+)</name>
        <dbReference type="ChEBI" id="CHEBI:29035"/>
    </cofactor>
</comment>
<feature type="binding site" evidence="9">
    <location>
        <position position="125"/>
    </location>
    <ligand>
        <name>NADPH</name>
        <dbReference type="ChEBI" id="CHEBI:57783"/>
    </ligand>
</feature>
<dbReference type="EC" id="1.1.1.267" evidence="9"/>
<evidence type="ECO:0000256" key="4">
    <source>
        <dbReference type="ARBA" id="ARBA00022857"/>
    </source>
</evidence>
<comment type="caution">
    <text evidence="9">Lacks conserved residue(s) required for the propagation of feature annotation.</text>
</comment>
<evidence type="ECO:0000259" key="11">
    <source>
        <dbReference type="Pfam" id="PF08436"/>
    </source>
</evidence>
<dbReference type="GO" id="GO:0030604">
    <property type="term" value="F:1-deoxy-D-xylulose-5-phosphate reductoisomerase activity"/>
    <property type="evidence" value="ECO:0007669"/>
    <property type="project" value="UniProtKB-UniRule"/>
</dbReference>
<dbReference type="PANTHER" id="PTHR30525">
    <property type="entry name" value="1-DEOXY-D-XYLULOSE 5-PHOSPHATE REDUCTOISOMERASE"/>
    <property type="match status" value="1"/>
</dbReference>
<comment type="catalytic activity">
    <reaction evidence="8">
        <text>2-C-methyl-D-erythritol 4-phosphate + NADP(+) = 1-deoxy-D-xylulose 5-phosphate + NADPH + H(+)</text>
        <dbReference type="Rhea" id="RHEA:13717"/>
        <dbReference type="ChEBI" id="CHEBI:15378"/>
        <dbReference type="ChEBI" id="CHEBI:57783"/>
        <dbReference type="ChEBI" id="CHEBI:57792"/>
        <dbReference type="ChEBI" id="CHEBI:58262"/>
        <dbReference type="ChEBI" id="CHEBI:58349"/>
        <dbReference type="EC" id="1.1.1.267"/>
    </reaction>
    <physiologicalReaction direction="right-to-left" evidence="8">
        <dbReference type="Rhea" id="RHEA:13719"/>
    </physiologicalReaction>
</comment>
<dbReference type="Gene3D" id="1.10.1740.10">
    <property type="match status" value="1"/>
</dbReference>
<feature type="binding site" evidence="9">
    <location>
        <position position="153"/>
    </location>
    <ligand>
        <name>Mn(2+)</name>
        <dbReference type="ChEBI" id="CHEBI:29035"/>
    </ligand>
</feature>
<dbReference type="RefSeq" id="WP_154328809.1">
    <property type="nucleotide sequence ID" value="NZ_CP045696.1"/>
</dbReference>
<evidence type="ECO:0000256" key="8">
    <source>
        <dbReference type="ARBA" id="ARBA00048543"/>
    </source>
</evidence>
<dbReference type="UniPathway" id="UPA00056">
    <property type="reaction ID" value="UER00092"/>
</dbReference>
<dbReference type="NCBIfam" id="TIGR00243">
    <property type="entry name" value="Dxr"/>
    <property type="match status" value="1"/>
</dbReference>
<keyword evidence="9" id="KW-0460">Magnesium</keyword>
<dbReference type="InterPro" id="IPR003821">
    <property type="entry name" value="DXP_reductoisomerase"/>
</dbReference>
<feature type="binding site" evidence="9">
    <location>
        <position position="151"/>
    </location>
    <ligand>
        <name>Mn(2+)</name>
        <dbReference type="ChEBI" id="CHEBI:29035"/>
    </ligand>
</feature>
<feature type="binding site" evidence="9">
    <location>
        <position position="200"/>
    </location>
    <ligand>
        <name>1-deoxy-D-xylulose 5-phosphate</name>
        <dbReference type="ChEBI" id="CHEBI:57792"/>
    </ligand>
</feature>
<dbReference type="PIRSF" id="PIRSF006205">
    <property type="entry name" value="Dxp_reductismrs"/>
    <property type="match status" value="1"/>
</dbReference>
<evidence type="ECO:0000256" key="6">
    <source>
        <dbReference type="ARBA" id="ARBA00023211"/>
    </source>
</evidence>
<keyword evidence="5 9" id="KW-0560">Oxidoreductase</keyword>
<dbReference type="Pfam" id="PF02670">
    <property type="entry name" value="DXP_reductoisom"/>
    <property type="match status" value="1"/>
</dbReference>
<dbReference type="Proteomes" id="UP000483362">
    <property type="component" value="Unassembled WGS sequence"/>
</dbReference>
<reference evidence="13 14" key="1">
    <citation type="submission" date="2019-08" db="EMBL/GenBank/DDBJ databases">
        <title>In-depth cultivation of the pig gut microbiome towards novel bacterial diversity and tailored functional studies.</title>
        <authorList>
            <person name="Wylensek D."/>
            <person name="Hitch T.C.A."/>
            <person name="Clavel T."/>
        </authorList>
    </citation>
    <scope>NUCLEOTIDE SEQUENCE [LARGE SCALE GENOMIC DNA]</scope>
    <source>
        <strain evidence="13 14">Oil-RF-744-WCA-WT-10</strain>
    </source>
</reference>
<dbReference type="Pfam" id="PF13288">
    <property type="entry name" value="DXPR_C"/>
    <property type="match status" value="1"/>
</dbReference>
<feature type="binding site" evidence="9">
    <location>
        <position position="177"/>
    </location>
    <ligand>
        <name>1-deoxy-D-xylulose 5-phosphate</name>
        <dbReference type="ChEBI" id="CHEBI:57792"/>
    </ligand>
</feature>
<feature type="binding site" evidence="9">
    <location>
        <position position="13"/>
    </location>
    <ligand>
        <name>NADPH</name>
        <dbReference type="ChEBI" id="CHEBI:57783"/>
    </ligand>
</feature>
<feature type="domain" description="1-deoxy-D-xylulose 5-phosphate reductoisomerase N-terminal" evidence="10">
    <location>
        <begin position="7"/>
        <end position="133"/>
    </location>
</feature>
<evidence type="ECO:0000256" key="5">
    <source>
        <dbReference type="ARBA" id="ARBA00023002"/>
    </source>
</evidence>
<keyword evidence="13" id="KW-0413">Isomerase</keyword>
<dbReference type="FunFam" id="3.40.50.720:FF:000045">
    <property type="entry name" value="1-deoxy-D-xylulose 5-phosphate reductoisomerase"/>
    <property type="match status" value="1"/>
</dbReference>
<dbReference type="NCBIfam" id="NF009114">
    <property type="entry name" value="PRK12464.1"/>
    <property type="match status" value="1"/>
</dbReference>
<sequence length="384" mass="42136">MKPIKNIAILGSTGSIGRQTLDIVAEYPHLFKAWLLVANNSADLLIEQALKFKPHAVVIANETLYDKVKSALTPRGIEVMAGSKAIAEAAAEPPVDIVVTAMVGYSGLEPTIKAIEAGKDIALANKETLVVAGDLITKLVARSQSHLYPVDSEHGAFYQCLVGEQRDSVSKLILTASGGPFRTWPRERLATATVQDALNHPNWSMGSKITIDSATMMNKGFEMIEAKWLYGVSQHDIEIVVHPQSIVHSMVEFVDGSIKAQLGLPDMHLPIRYALGLPGRLPSDCRKMTVDDYCSLTFERPDYDKFPLLTTAYKAADRGGNVPCVMNAANEIAVAQFLHGNIKFNDIYNIIEKTMAWAPYIEQPTYEDYVATNAEARRYASTLI</sequence>
<evidence type="ECO:0000313" key="14">
    <source>
        <dbReference type="Proteomes" id="UP000483362"/>
    </source>
</evidence>
<evidence type="ECO:0000256" key="1">
    <source>
        <dbReference type="ARBA" id="ARBA00005094"/>
    </source>
</evidence>
<dbReference type="GO" id="GO:0051484">
    <property type="term" value="P:isopentenyl diphosphate biosynthetic process, methylerythritol 4-phosphate pathway involved in terpenoid biosynthetic process"/>
    <property type="evidence" value="ECO:0007669"/>
    <property type="project" value="UniProtKB-ARBA"/>
</dbReference>
<feature type="binding site" evidence="9">
    <location>
        <position position="152"/>
    </location>
    <ligand>
        <name>1-deoxy-D-xylulose 5-phosphate</name>
        <dbReference type="ChEBI" id="CHEBI:57792"/>
    </ligand>
</feature>
<evidence type="ECO:0000259" key="10">
    <source>
        <dbReference type="Pfam" id="PF02670"/>
    </source>
</evidence>
<proteinExistence type="inferred from homology"/>
<name>A0A6L5XFG0_9BACT</name>
<feature type="domain" description="DXP reductoisomerase C-terminal" evidence="12">
    <location>
        <begin position="262"/>
        <end position="379"/>
    </location>
</feature>
<comment type="function">
    <text evidence="9">Catalyzes the NADPH-dependent rearrangement and reduction of 1-deoxy-D-xylulose-5-phosphate (DXP) to 2-C-methyl-D-erythritol 4-phosphate (MEP).</text>
</comment>
<keyword evidence="4 9" id="KW-0521">NADP</keyword>
<feature type="binding site" evidence="9">
    <location>
        <position position="126"/>
    </location>
    <ligand>
        <name>1-deoxy-D-xylulose 5-phosphate</name>
        <dbReference type="ChEBI" id="CHEBI:57792"/>
    </ligand>
</feature>
<gene>
    <name evidence="9" type="primary">dxr</name>
    <name evidence="13" type="ORF">FYJ29_10440</name>
</gene>
<evidence type="ECO:0000256" key="3">
    <source>
        <dbReference type="ARBA" id="ARBA00022723"/>
    </source>
</evidence>
<feature type="binding site" evidence="9">
    <location>
        <position position="213"/>
    </location>
    <ligand>
        <name>1-deoxy-D-xylulose 5-phosphate</name>
        <dbReference type="ChEBI" id="CHEBI:57792"/>
    </ligand>
</feature>
<dbReference type="InterPro" id="IPR036291">
    <property type="entry name" value="NAD(P)-bd_dom_sf"/>
</dbReference>
<feature type="binding site" evidence="9">
    <location>
        <position position="206"/>
    </location>
    <ligand>
        <name>NADPH</name>
        <dbReference type="ChEBI" id="CHEBI:57783"/>
    </ligand>
</feature>
<dbReference type="SUPFAM" id="SSF69055">
    <property type="entry name" value="1-deoxy-D-xylulose-5-phosphate reductoisomerase, C-terminal domain"/>
    <property type="match status" value="1"/>
</dbReference>
<feature type="domain" description="1-deoxy-D-xylulose 5-phosphate reductoisomerase C-terminal" evidence="11">
    <location>
        <begin position="147"/>
        <end position="230"/>
    </location>
</feature>
<dbReference type="SUPFAM" id="SSF51735">
    <property type="entry name" value="NAD(P)-binding Rossmann-fold domains"/>
    <property type="match status" value="1"/>
</dbReference>
<dbReference type="Gene3D" id="3.40.50.720">
    <property type="entry name" value="NAD(P)-binding Rossmann-like Domain"/>
    <property type="match status" value="1"/>
</dbReference>
<dbReference type="PANTHER" id="PTHR30525:SF0">
    <property type="entry name" value="1-DEOXY-D-XYLULOSE 5-PHOSPHATE REDUCTOISOMERASE, CHLOROPLASTIC"/>
    <property type="match status" value="1"/>
</dbReference>
<feature type="binding site" evidence="9">
    <location>
        <position position="127"/>
    </location>
    <ligand>
        <name>NADPH</name>
        <dbReference type="ChEBI" id="CHEBI:57783"/>
    </ligand>
</feature>
<protein>
    <recommendedName>
        <fullName evidence="9">1-deoxy-D-xylulose 5-phosphate reductoisomerase</fullName>
        <shortName evidence="9">DXP reductoisomerase</shortName>
        <ecNumber evidence="9">1.1.1.267</ecNumber>
    </recommendedName>
    <alternativeName>
        <fullName evidence="9">1-deoxyxylulose-5-phosphate reductoisomerase</fullName>
    </alternativeName>
    <alternativeName>
        <fullName evidence="9">2-C-methyl-D-erythritol 4-phosphate synthase</fullName>
    </alternativeName>
</protein>
<organism evidence="13 14">
    <name type="scientific">Sodaliphilus pleomorphus</name>
    <dbReference type="NCBI Taxonomy" id="2606626"/>
    <lineage>
        <taxon>Bacteria</taxon>
        <taxon>Pseudomonadati</taxon>
        <taxon>Bacteroidota</taxon>
        <taxon>Bacteroidia</taxon>
        <taxon>Bacteroidales</taxon>
        <taxon>Muribaculaceae</taxon>
        <taxon>Sodaliphilus</taxon>
    </lineage>
</organism>
<dbReference type="Pfam" id="PF08436">
    <property type="entry name" value="DXP_redisom_C"/>
    <property type="match status" value="1"/>
</dbReference>
<keyword evidence="14" id="KW-1185">Reference proteome</keyword>
<feature type="binding site" evidence="9">
    <location>
        <position position="153"/>
    </location>
    <ligand>
        <name>1-deoxy-D-xylulose 5-phosphate</name>
        <dbReference type="ChEBI" id="CHEBI:57792"/>
    </ligand>
</feature>
<feature type="binding site" evidence="9">
    <location>
        <position position="219"/>
    </location>
    <ligand>
        <name>1-deoxy-D-xylulose 5-phosphate</name>
        <dbReference type="ChEBI" id="CHEBI:57792"/>
    </ligand>
</feature>
<keyword evidence="3 9" id="KW-0479">Metal-binding</keyword>
<evidence type="ECO:0000256" key="9">
    <source>
        <dbReference type="HAMAP-Rule" id="MF_00183"/>
    </source>
</evidence>
<dbReference type="EMBL" id="VULT01000017">
    <property type="protein sequence ID" value="MSS18172.1"/>
    <property type="molecule type" value="Genomic_DNA"/>
</dbReference>
<comment type="similarity">
    <text evidence="2 9">Belongs to the DXR family.</text>
</comment>
<feature type="binding site" evidence="9">
    <location>
        <position position="222"/>
    </location>
    <ligand>
        <name>1-deoxy-D-xylulose 5-phosphate</name>
        <dbReference type="ChEBI" id="CHEBI:57792"/>
    </ligand>
</feature>
<accession>A0A6L5XFG0</accession>